<gene>
    <name evidence="3" type="ORF">EYW47_31850</name>
</gene>
<evidence type="ECO:0000256" key="2">
    <source>
        <dbReference type="SAM" id="SignalP"/>
    </source>
</evidence>
<feature type="compositionally biased region" description="Low complexity" evidence="1">
    <location>
        <begin position="122"/>
        <end position="151"/>
    </location>
</feature>
<feature type="signal peptide" evidence="2">
    <location>
        <begin position="1"/>
        <end position="18"/>
    </location>
</feature>
<dbReference type="AlphaFoldDB" id="A0A4R5M2I6"/>
<evidence type="ECO:0000313" key="3">
    <source>
        <dbReference type="EMBL" id="TDG19168.1"/>
    </source>
</evidence>
<evidence type="ECO:0000256" key="1">
    <source>
        <dbReference type="SAM" id="MobiDB-lite"/>
    </source>
</evidence>
<keyword evidence="4" id="KW-1185">Reference proteome</keyword>
<comment type="caution">
    <text evidence="3">The sequence shown here is derived from an EMBL/GenBank/DDBJ whole genome shotgun (WGS) entry which is preliminary data.</text>
</comment>
<proteinExistence type="predicted"/>
<dbReference type="OrthoDB" id="8596237at2"/>
<feature type="chain" id="PRO_5020353218" description="Pilus biogenesis CpaD protein" evidence="2">
    <location>
        <begin position="19"/>
        <end position="151"/>
    </location>
</feature>
<dbReference type="Proteomes" id="UP000295722">
    <property type="component" value="Unassembled WGS sequence"/>
</dbReference>
<sequence>MKARLSLIATIFAGMASAGLTSCMSAQPPIGMPDPSVIGFTPGDGGRTTPPACESMTQRSGMRDAGFARPGVAFGCATYSNLAAMLARPTDLVAPVPYAGADAPLAASAVRRYDEGRAIPLSSDSSSSSSSSTSSPSSPSSTSTTGSSSGN</sequence>
<dbReference type="InterPro" id="IPR019027">
    <property type="entry name" value="Pilus_biogenesis_CpaD-related"/>
</dbReference>
<keyword evidence="2" id="KW-0732">Signal</keyword>
<dbReference type="Pfam" id="PF09476">
    <property type="entry name" value="Pilus_CpaD"/>
    <property type="match status" value="1"/>
</dbReference>
<protein>
    <recommendedName>
        <fullName evidence="5">Pilus biogenesis CpaD protein</fullName>
    </recommendedName>
</protein>
<reference evidence="3 4" key="1">
    <citation type="submission" date="2019-03" db="EMBL/GenBank/DDBJ databases">
        <title>Paraburkholderia sp. 4M-K11, isolated from subtropical forest soil.</title>
        <authorList>
            <person name="Gao Z.-H."/>
            <person name="Qiu L.-H."/>
        </authorList>
    </citation>
    <scope>NUCLEOTIDE SEQUENCE [LARGE SCALE GENOMIC DNA]</scope>
    <source>
        <strain evidence="3 4">4M-K11</strain>
    </source>
</reference>
<evidence type="ECO:0000313" key="4">
    <source>
        <dbReference type="Proteomes" id="UP000295722"/>
    </source>
</evidence>
<dbReference type="EMBL" id="SMRP01000024">
    <property type="protein sequence ID" value="TDG19168.1"/>
    <property type="molecule type" value="Genomic_DNA"/>
</dbReference>
<dbReference type="PROSITE" id="PS51257">
    <property type="entry name" value="PROKAR_LIPOPROTEIN"/>
    <property type="match status" value="1"/>
</dbReference>
<feature type="region of interest" description="Disordered" evidence="1">
    <location>
        <begin position="118"/>
        <end position="151"/>
    </location>
</feature>
<organism evidence="3 4">
    <name type="scientific">Paraburkholderia silviterrae</name>
    <dbReference type="NCBI Taxonomy" id="2528715"/>
    <lineage>
        <taxon>Bacteria</taxon>
        <taxon>Pseudomonadati</taxon>
        <taxon>Pseudomonadota</taxon>
        <taxon>Betaproteobacteria</taxon>
        <taxon>Burkholderiales</taxon>
        <taxon>Burkholderiaceae</taxon>
        <taxon>Paraburkholderia</taxon>
    </lineage>
</organism>
<accession>A0A4R5M2I6</accession>
<evidence type="ECO:0008006" key="5">
    <source>
        <dbReference type="Google" id="ProtNLM"/>
    </source>
</evidence>
<name>A0A4R5M2I6_9BURK</name>